<proteinExistence type="predicted"/>
<feature type="transmembrane region" description="Helical" evidence="1">
    <location>
        <begin position="67"/>
        <end position="90"/>
    </location>
</feature>
<reference evidence="3" key="1">
    <citation type="submission" date="2020-07" db="EMBL/GenBank/DDBJ databases">
        <authorList>
            <person name="Partida-Martinez L."/>
            <person name="Huntemann M."/>
            <person name="Clum A."/>
            <person name="Wang J."/>
            <person name="Palaniappan K."/>
            <person name="Ritter S."/>
            <person name="Chen I.-M."/>
            <person name="Stamatis D."/>
            <person name="Reddy T."/>
            <person name="O'Malley R."/>
            <person name="Daum C."/>
            <person name="Shapiro N."/>
            <person name="Ivanova N."/>
            <person name="Kyrpides N."/>
            <person name="Woyke T."/>
        </authorList>
    </citation>
    <scope>NUCLEOTIDE SEQUENCE [LARGE SCALE GENOMIC DNA]</scope>
    <source>
        <strain evidence="3">AT2.8</strain>
    </source>
</reference>
<evidence type="ECO:0000256" key="1">
    <source>
        <dbReference type="SAM" id="Phobius"/>
    </source>
</evidence>
<dbReference type="Proteomes" id="UP000548423">
    <property type="component" value="Unassembled WGS sequence"/>
</dbReference>
<feature type="transmembrane region" description="Helical" evidence="1">
    <location>
        <begin position="156"/>
        <end position="175"/>
    </location>
</feature>
<feature type="transmembrane region" description="Helical" evidence="1">
    <location>
        <begin position="36"/>
        <end position="55"/>
    </location>
</feature>
<gene>
    <name evidence="2" type="ORF">F4694_003690</name>
</gene>
<keyword evidence="1" id="KW-0812">Transmembrane</keyword>
<evidence type="ECO:0000313" key="2">
    <source>
        <dbReference type="EMBL" id="NYE06910.1"/>
    </source>
</evidence>
<evidence type="ECO:0000313" key="3">
    <source>
        <dbReference type="Proteomes" id="UP000548423"/>
    </source>
</evidence>
<dbReference type="NCBIfam" id="NF041644">
    <property type="entry name" value="CBO0543_fam"/>
    <property type="match status" value="1"/>
</dbReference>
<sequence length="186" mass="21615">MTYQEGLKQVDKATKMINEANQLIVDTVMNAFLFTWQWWTAFAMIVAPWIIWGIFRNRESTARLFSAGLLVMVLSEILDTIGVSFGKWAYPVKVVPVATINFSYRLSVLPVFVMLLLQYKPNFNPFLKAVFFGVLGAYVGMPALEKFDLYKKIDWAFTYSFLILTSFYLLAHWFSRLNSFEKLEKK</sequence>
<feature type="transmembrane region" description="Helical" evidence="1">
    <location>
        <begin position="102"/>
        <end position="119"/>
    </location>
</feature>
<dbReference type="InterPro" id="IPR048147">
    <property type="entry name" value="CBO0543-like"/>
</dbReference>
<feature type="transmembrane region" description="Helical" evidence="1">
    <location>
        <begin position="126"/>
        <end position="144"/>
    </location>
</feature>
<dbReference type="EMBL" id="JACCBX010000007">
    <property type="protein sequence ID" value="NYE06910.1"/>
    <property type="molecule type" value="Genomic_DNA"/>
</dbReference>
<keyword evidence="1" id="KW-0472">Membrane</keyword>
<protein>
    <submittedName>
        <fullName evidence="2">Uncharacterized protein</fullName>
    </submittedName>
</protein>
<comment type="caution">
    <text evidence="2">The sequence shown here is derived from an EMBL/GenBank/DDBJ whole genome shotgun (WGS) entry which is preliminary data.</text>
</comment>
<reference evidence="3" key="2">
    <citation type="submission" date="2020-08" db="EMBL/GenBank/DDBJ databases">
        <title>The Agave Microbiome: Exploring the role of microbial communities in plant adaptations to desert environments.</title>
        <authorList>
            <person name="Partida-Martinez L.P."/>
        </authorList>
    </citation>
    <scope>NUCLEOTIDE SEQUENCE [LARGE SCALE GENOMIC DNA]</scope>
    <source>
        <strain evidence="3">AT2.8</strain>
    </source>
</reference>
<keyword evidence="1" id="KW-1133">Transmembrane helix</keyword>
<accession>A0A852TDI6</accession>
<organism evidence="2 3">
    <name type="scientific">Neobacillus niacini</name>
    <dbReference type="NCBI Taxonomy" id="86668"/>
    <lineage>
        <taxon>Bacteria</taxon>
        <taxon>Bacillati</taxon>
        <taxon>Bacillota</taxon>
        <taxon>Bacilli</taxon>
        <taxon>Bacillales</taxon>
        <taxon>Bacillaceae</taxon>
        <taxon>Neobacillus</taxon>
    </lineage>
</organism>
<dbReference type="AlphaFoldDB" id="A0A852TDI6"/>
<name>A0A852TDI6_9BACI</name>